<dbReference type="Proteomes" id="UP000789405">
    <property type="component" value="Unassembled WGS sequence"/>
</dbReference>
<reference evidence="1" key="1">
    <citation type="submission" date="2021-06" db="EMBL/GenBank/DDBJ databases">
        <authorList>
            <person name="Kallberg Y."/>
            <person name="Tangrot J."/>
            <person name="Rosling A."/>
        </authorList>
    </citation>
    <scope>NUCLEOTIDE SEQUENCE</scope>
    <source>
        <strain evidence="1">MA453B</strain>
    </source>
</reference>
<proteinExistence type="predicted"/>
<protein>
    <submittedName>
        <fullName evidence="1">14339_t:CDS:1</fullName>
    </submittedName>
</protein>
<dbReference type="AlphaFoldDB" id="A0A9N9K7U3"/>
<comment type="caution">
    <text evidence="1">The sequence shown here is derived from an EMBL/GenBank/DDBJ whole genome shotgun (WGS) entry which is preliminary data.</text>
</comment>
<accession>A0A9N9K7U3</accession>
<evidence type="ECO:0000313" key="2">
    <source>
        <dbReference type="Proteomes" id="UP000789405"/>
    </source>
</evidence>
<evidence type="ECO:0000313" key="1">
    <source>
        <dbReference type="EMBL" id="CAG8816103.1"/>
    </source>
</evidence>
<dbReference type="EMBL" id="CAJVPY010053454">
    <property type="protein sequence ID" value="CAG8816103.1"/>
    <property type="molecule type" value="Genomic_DNA"/>
</dbReference>
<name>A0A9N9K7U3_9GLOM</name>
<feature type="non-terminal residue" evidence="1">
    <location>
        <position position="49"/>
    </location>
</feature>
<organism evidence="1 2">
    <name type="scientific">Dentiscutata erythropus</name>
    <dbReference type="NCBI Taxonomy" id="1348616"/>
    <lineage>
        <taxon>Eukaryota</taxon>
        <taxon>Fungi</taxon>
        <taxon>Fungi incertae sedis</taxon>
        <taxon>Mucoromycota</taxon>
        <taxon>Glomeromycotina</taxon>
        <taxon>Glomeromycetes</taxon>
        <taxon>Diversisporales</taxon>
        <taxon>Gigasporaceae</taxon>
        <taxon>Dentiscutata</taxon>
    </lineage>
</organism>
<gene>
    <name evidence="1" type="ORF">DERYTH_LOCUS26226</name>
</gene>
<feature type="non-terminal residue" evidence="1">
    <location>
        <position position="1"/>
    </location>
</feature>
<keyword evidence="2" id="KW-1185">Reference proteome</keyword>
<sequence>ITIRHTCTSIVRLSVPNINPLCITKYTRSTCICLGLIMIAASFMEDMRK</sequence>